<name>A0A803PUT8_CANSA</name>
<dbReference type="EMBL" id="UZAU01000613">
    <property type="status" value="NOT_ANNOTATED_CDS"/>
    <property type="molecule type" value="Genomic_DNA"/>
</dbReference>
<reference evidence="2" key="1">
    <citation type="submission" date="2018-11" db="EMBL/GenBank/DDBJ databases">
        <authorList>
            <person name="Grassa J C."/>
        </authorList>
    </citation>
    <scope>NUCLEOTIDE SEQUENCE [LARGE SCALE GENOMIC DNA]</scope>
</reference>
<reference evidence="2" key="2">
    <citation type="submission" date="2021-03" db="UniProtKB">
        <authorList>
            <consortium name="EnsemblPlants"/>
        </authorList>
    </citation>
    <scope>IDENTIFICATION</scope>
</reference>
<feature type="region of interest" description="Disordered" evidence="1">
    <location>
        <begin position="42"/>
        <end position="69"/>
    </location>
</feature>
<evidence type="ECO:0000313" key="2">
    <source>
        <dbReference type="EnsemblPlants" id="cds.evm.model.06.1515"/>
    </source>
</evidence>
<evidence type="ECO:0000256" key="1">
    <source>
        <dbReference type="SAM" id="MobiDB-lite"/>
    </source>
</evidence>
<dbReference type="EnsemblPlants" id="evm.model.06.1515">
    <property type="protein sequence ID" value="cds.evm.model.06.1515"/>
    <property type="gene ID" value="evm.TU.06.1515"/>
</dbReference>
<organism evidence="2 3">
    <name type="scientific">Cannabis sativa</name>
    <name type="common">Hemp</name>
    <name type="synonym">Marijuana</name>
    <dbReference type="NCBI Taxonomy" id="3483"/>
    <lineage>
        <taxon>Eukaryota</taxon>
        <taxon>Viridiplantae</taxon>
        <taxon>Streptophyta</taxon>
        <taxon>Embryophyta</taxon>
        <taxon>Tracheophyta</taxon>
        <taxon>Spermatophyta</taxon>
        <taxon>Magnoliopsida</taxon>
        <taxon>eudicotyledons</taxon>
        <taxon>Gunneridae</taxon>
        <taxon>Pentapetalae</taxon>
        <taxon>rosids</taxon>
        <taxon>fabids</taxon>
        <taxon>Rosales</taxon>
        <taxon>Cannabaceae</taxon>
        <taxon>Cannabis</taxon>
    </lineage>
</organism>
<dbReference type="Gramene" id="evm.model.06.1515">
    <property type="protein sequence ID" value="cds.evm.model.06.1515"/>
    <property type="gene ID" value="evm.TU.06.1515"/>
</dbReference>
<evidence type="ECO:0000313" key="3">
    <source>
        <dbReference type="Proteomes" id="UP000596661"/>
    </source>
</evidence>
<dbReference type="AlphaFoldDB" id="A0A803PUT8"/>
<dbReference type="Proteomes" id="UP000596661">
    <property type="component" value="Chromosome 6"/>
</dbReference>
<keyword evidence="3" id="KW-1185">Reference proteome</keyword>
<feature type="compositionally biased region" description="Low complexity" evidence="1">
    <location>
        <begin position="42"/>
        <end position="56"/>
    </location>
</feature>
<protein>
    <submittedName>
        <fullName evidence="2">Uncharacterized protein</fullName>
    </submittedName>
</protein>
<sequence length="213" mass="23163">MWGTWAQRVGRAGHSVRARACGRSVGVRARYERAEALCGARRGAGASEGRTGTGASTEREGAGGARGHGSPYVLEGIPYVELLSNSDEEVPDPWVRYYQSLSESLKCLEAICESQERLSRLKGETEFLEGQGHAHMDAHLSHLKKLYADITGKLAHLERIFRPEPSTPSCLPMPLAVESPIYRPKGGGSSSHDPSTVVNTHTRLEVELSLDLN</sequence>
<accession>A0A803PUT8</accession>
<proteinExistence type="predicted"/>